<dbReference type="Proteomes" id="UP000520814">
    <property type="component" value="Unassembled WGS sequence"/>
</dbReference>
<organism evidence="2 3">
    <name type="scientific">Armatimonas rosea</name>
    <dbReference type="NCBI Taxonomy" id="685828"/>
    <lineage>
        <taxon>Bacteria</taxon>
        <taxon>Bacillati</taxon>
        <taxon>Armatimonadota</taxon>
        <taxon>Armatimonadia</taxon>
        <taxon>Armatimonadales</taxon>
        <taxon>Armatimonadaceae</taxon>
        <taxon>Armatimonas</taxon>
    </lineage>
</organism>
<dbReference type="Pfam" id="PF04240">
    <property type="entry name" value="Caroten_synth"/>
    <property type="match status" value="1"/>
</dbReference>
<feature type="transmembrane region" description="Helical" evidence="1">
    <location>
        <begin position="203"/>
        <end position="227"/>
    </location>
</feature>
<evidence type="ECO:0000313" key="3">
    <source>
        <dbReference type="Proteomes" id="UP000520814"/>
    </source>
</evidence>
<gene>
    <name evidence="2" type="ORF">HNQ39_002193</name>
</gene>
<comment type="caution">
    <text evidence="2">The sequence shown here is derived from an EMBL/GenBank/DDBJ whole genome shotgun (WGS) entry which is preliminary data.</text>
</comment>
<keyword evidence="1" id="KW-0472">Membrane</keyword>
<dbReference type="EMBL" id="JACHGW010000002">
    <property type="protein sequence ID" value="MBB6050402.1"/>
    <property type="molecule type" value="Genomic_DNA"/>
</dbReference>
<keyword evidence="1" id="KW-1133">Transmembrane helix</keyword>
<dbReference type="RefSeq" id="WP_184195284.1">
    <property type="nucleotide sequence ID" value="NZ_JACHGW010000002.1"/>
</dbReference>
<evidence type="ECO:0000313" key="2">
    <source>
        <dbReference type="EMBL" id="MBB6050402.1"/>
    </source>
</evidence>
<name>A0A7W9W798_ARMRO</name>
<keyword evidence="3" id="KW-1185">Reference proteome</keyword>
<reference evidence="2 3" key="1">
    <citation type="submission" date="2020-08" db="EMBL/GenBank/DDBJ databases">
        <title>Genomic Encyclopedia of Type Strains, Phase IV (KMG-IV): sequencing the most valuable type-strain genomes for metagenomic binning, comparative biology and taxonomic classification.</title>
        <authorList>
            <person name="Goeker M."/>
        </authorList>
    </citation>
    <scope>NUCLEOTIDE SEQUENCE [LARGE SCALE GENOMIC DNA]</scope>
    <source>
        <strain evidence="2 3">DSM 23562</strain>
    </source>
</reference>
<proteinExistence type="predicted"/>
<dbReference type="AlphaFoldDB" id="A0A7W9W798"/>
<feature type="transmembrane region" description="Helical" evidence="1">
    <location>
        <begin position="105"/>
        <end position="123"/>
    </location>
</feature>
<feature type="transmembrane region" description="Helical" evidence="1">
    <location>
        <begin position="67"/>
        <end position="85"/>
    </location>
</feature>
<feature type="transmembrane region" description="Helical" evidence="1">
    <location>
        <begin position="36"/>
        <end position="55"/>
    </location>
</feature>
<sequence>MSAKGVPGSRLILPSALAFAAISGFFVARFPVRPELAIVSAIFVLVFAWPSYAAIVRWLGVKRGVRLLVVLGVYALVLETVAVKTGVPYGRFSYGPKIGKLLFDAVPWTVPFSWTPLALWALWRARGKAILAGVLLVAVDLCLDPGAVAQGFWSYAAGGAYFAVPFSNFAGWLLSGTLGTWLGRGLDWREAPAEVRTSGLLSIAFWTSVCLNMGLWVPGVVGVALIVGSGIGNPRLRHSERPEGAGS</sequence>
<protein>
    <submittedName>
        <fullName evidence="2">Putative membrane protein</fullName>
    </submittedName>
</protein>
<feature type="transmembrane region" description="Helical" evidence="1">
    <location>
        <begin position="12"/>
        <end position="30"/>
    </location>
</feature>
<feature type="transmembrane region" description="Helical" evidence="1">
    <location>
        <begin position="130"/>
        <end position="153"/>
    </location>
</feature>
<accession>A0A7W9W798</accession>
<dbReference type="InterPro" id="IPR007354">
    <property type="entry name" value="CruF-like"/>
</dbReference>
<dbReference type="PANTHER" id="PTHR39419:SF1">
    <property type="entry name" value="SLL0814 PROTEIN"/>
    <property type="match status" value="1"/>
</dbReference>
<evidence type="ECO:0000256" key="1">
    <source>
        <dbReference type="SAM" id="Phobius"/>
    </source>
</evidence>
<feature type="transmembrane region" description="Helical" evidence="1">
    <location>
        <begin position="159"/>
        <end position="182"/>
    </location>
</feature>
<keyword evidence="1" id="KW-0812">Transmembrane</keyword>
<dbReference type="PANTHER" id="PTHR39419">
    <property type="entry name" value="SLL0814 PROTEIN"/>
    <property type="match status" value="1"/>
</dbReference>